<keyword evidence="5" id="KW-1185">Reference proteome</keyword>
<dbReference type="Pfam" id="PF16403">
    <property type="entry name" value="Bact_surface_Ig-like"/>
    <property type="match status" value="1"/>
</dbReference>
<reference evidence="4 5" key="1">
    <citation type="journal article" date="2015" name="Genome Announc.">
        <title>Expanding the biotechnology potential of lactobacilli through comparative genomics of 213 strains and associated genera.</title>
        <authorList>
            <person name="Sun Z."/>
            <person name="Harris H.M."/>
            <person name="McCann A."/>
            <person name="Guo C."/>
            <person name="Argimon S."/>
            <person name="Zhang W."/>
            <person name="Yang X."/>
            <person name="Jeffery I.B."/>
            <person name="Cooney J.C."/>
            <person name="Kagawa T.F."/>
            <person name="Liu W."/>
            <person name="Song Y."/>
            <person name="Salvetti E."/>
            <person name="Wrobel A."/>
            <person name="Rasinkangas P."/>
            <person name="Parkhill J."/>
            <person name="Rea M.C."/>
            <person name="O'Sullivan O."/>
            <person name="Ritari J."/>
            <person name="Douillard F.P."/>
            <person name="Paul Ross R."/>
            <person name="Yang R."/>
            <person name="Briner A.E."/>
            <person name="Felis G.E."/>
            <person name="de Vos W.M."/>
            <person name="Barrangou R."/>
            <person name="Klaenhammer T.R."/>
            <person name="Caufield P.W."/>
            <person name="Cui Y."/>
            <person name="Zhang H."/>
            <person name="O'Toole P.W."/>
        </authorList>
    </citation>
    <scope>NUCLEOTIDE SEQUENCE [LARGE SCALE GENOMIC DNA]</scope>
    <source>
        <strain evidence="4 5">DSM 23037</strain>
    </source>
</reference>
<evidence type="ECO:0000256" key="2">
    <source>
        <dbReference type="SAM" id="SignalP"/>
    </source>
</evidence>
<feature type="region of interest" description="Disordered" evidence="1">
    <location>
        <begin position="629"/>
        <end position="651"/>
    </location>
</feature>
<dbReference type="OrthoDB" id="2327954at2"/>
<dbReference type="InterPro" id="IPR032179">
    <property type="entry name" value="Cry22Aa_Ig-like"/>
</dbReference>
<evidence type="ECO:0000313" key="4">
    <source>
        <dbReference type="EMBL" id="KRN04692.1"/>
    </source>
</evidence>
<protein>
    <recommendedName>
        <fullName evidence="3">Pesticidal crystal protein Cry22Aa Ig-like domain-containing protein</fullName>
    </recommendedName>
</protein>
<comment type="caution">
    <text evidence="4">The sequence shown here is derived from an EMBL/GenBank/DDBJ whole genome shotgun (WGS) entry which is preliminary data.</text>
</comment>
<feature type="chain" id="PRO_5038858839" description="Pesticidal crystal protein Cry22Aa Ig-like domain-containing protein" evidence="2">
    <location>
        <begin position="24"/>
        <end position="717"/>
    </location>
</feature>
<evidence type="ECO:0000256" key="1">
    <source>
        <dbReference type="SAM" id="MobiDB-lite"/>
    </source>
</evidence>
<evidence type="ECO:0000313" key="5">
    <source>
        <dbReference type="Proteomes" id="UP000051378"/>
    </source>
</evidence>
<feature type="compositionally biased region" description="Low complexity" evidence="1">
    <location>
        <begin position="629"/>
        <end position="646"/>
    </location>
</feature>
<dbReference type="EMBL" id="AYZL01000006">
    <property type="protein sequence ID" value="KRN04692.1"/>
    <property type="molecule type" value="Genomic_DNA"/>
</dbReference>
<accession>A0A0R2DWX9</accession>
<evidence type="ECO:0000259" key="3">
    <source>
        <dbReference type="Pfam" id="PF16403"/>
    </source>
</evidence>
<sequence>MKKSSIKYFGVTAAALLAVAPMAAQTVSSSQGNTVAAATSDDTKNATTAALNSMNSSVTLSSADKVSAALKNTNGSMNQSAKTGYSDLKDQVANNDFLGKLLPAYTTITNDTSVEYRLSQVDGMSGDDLSQNVANKTKNGASYPVNFTVTAYDTANKNVVGTKNITINFTGATTNSAEKVNLTFDTASAKVGDNSYNFNLGYQAVKDLIVKDDSGNAIKASGTKAQLTKQDNSAVPSTVISSDTGNFLQNTQLKQTLTFTIPAINTGTTSNPSYKVPREVSLNGTPVSPVSDTANETTSNANITYQVTRNVVVYNNDISATPFFSVNGTTASNGSIVTLKKVDSADTETKGYSVNANGVVQAGSSAKTSQIAKALNTDSDVNNNKVQFNYGTGVNTDNAIITKDDIANGIKSIGGKVDSDGLVSGLKGVNYIPVTVYSPINNKSANIQLLVNFSASTQNADTSLPGFTFDNNTDSSKATLNPSDITLIQGQKFNAYDGVKSFDNTNNSAPEIMSGYWTVSNPVNTNVPGSYTVTYSVTNSQGKTTSVNRKVNVLSVNNAGVDKVVNFVPGYGVMVWSATDNAVNATSDFVQHGTTVKTFDTKTVDGVSYTRINKANSNQWVQSKYFDANANNAPQTNNNDNNTNTDSNKETPFESTLTINYVPGYRVFLRDGQANMQQQSVAHGESFKVWAKKTVGNHTYYRIGTDAQWIEDTYAQF</sequence>
<gene>
    <name evidence="4" type="ORF">FC86_GL001048</name>
</gene>
<organism evidence="4 5">
    <name type="scientific">Holzapfeliella floricola DSM 23037 = JCM 16512</name>
    <dbReference type="NCBI Taxonomy" id="1423744"/>
    <lineage>
        <taxon>Bacteria</taxon>
        <taxon>Bacillati</taxon>
        <taxon>Bacillota</taxon>
        <taxon>Bacilli</taxon>
        <taxon>Lactobacillales</taxon>
        <taxon>Lactobacillaceae</taxon>
        <taxon>Holzapfeliella</taxon>
    </lineage>
</organism>
<dbReference type="RefSeq" id="WP_056974022.1">
    <property type="nucleotide sequence ID" value="NZ_AYZL01000006.1"/>
</dbReference>
<dbReference type="InterPro" id="IPR013783">
    <property type="entry name" value="Ig-like_fold"/>
</dbReference>
<feature type="domain" description="Pesticidal crystal protein Cry22Aa Ig-like" evidence="3">
    <location>
        <begin position="483"/>
        <end position="553"/>
    </location>
</feature>
<dbReference type="AlphaFoldDB" id="A0A0R2DWX9"/>
<proteinExistence type="predicted"/>
<dbReference type="PATRIC" id="fig|1423744.4.peg.1076"/>
<feature type="signal peptide" evidence="2">
    <location>
        <begin position="1"/>
        <end position="23"/>
    </location>
</feature>
<dbReference type="Gene3D" id="2.60.40.10">
    <property type="entry name" value="Immunoglobulins"/>
    <property type="match status" value="1"/>
</dbReference>
<name>A0A0R2DWX9_9LACO</name>
<keyword evidence="2" id="KW-0732">Signal</keyword>
<dbReference type="Proteomes" id="UP000051378">
    <property type="component" value="Unassembled WGS sequence"/>
</dbReference>